<evidence type="ECO:0000313" key="8">
    <source>
        <dbReference type="Proteomes" id="UP000228945"/>
    </source>
</evidence>
<dbReference type="InterPro" id="IPR026841">
    <property type="entry name" value="Aur1/Ipt1"/>
</dbReference>
<sequence length="358" mass="39609">MSELSSVRTGASAWTDKAYLRAVWSEIAKDRLIYLAIALHVLGAAILAWTLGAPEKLVFFAYLGVWLPGVAAVLALYLLAVEAPPCLMAGKGRRIAHLRLRAPDVLNPRVPAALCLILALILLHGSFTAVKNMLADLSPFQWDQALAMADKALHGGRDPWLWLQPLLGHHWVTRILQLIYTLGWVTALCVFTTLLALSRRLEHLRIRFFVTYVLCWVLIGNLMAGLFLSAGPVYYGEVTGDLVRFGAQEQYLGFSKGMAYSSFDLQHMLWTLHEQGRTQLGTGISAFPSLHVSMATLFALTAWAIDRRWGWLATAFLVITMAGSVHLGWHYALDGYVAVLATVAIWFGVGGLERRLAR</sequence>
<dbReference type="GO" id="GO:0016020">
    <property type="term" value="C:membrane"/>
    <property type="evidence" value="ECO:0007669"/>
    <property type="project" value="UniProtKB-SubCell"/>
</dbReference>
<evidence type="ECO:0000256" key="3">
    <source>
        <dbReference type="ARBA" id="ARBA00022989"/>
    </source>
</evidence>
<feature type="transmembrane region" description="Helical" evidence="5">
    <location>
        <begin position="209"/>
        <end position="235"/>
    </location>
</feature>
<protein>
    <recommendedName>
        <fullName evidence="6">Inositolphosphotransferase Aur1/Ipt1 domain-containing protein</fullName>
    </recommendedName>
</protein>
<feature type="transmembrane region" description="Helical" evidence="5">
    <location>
        <begin position="335"/>
        <end position="352"/>
    </location>
</feature>
<keyword evidence="8" id="KW-1185">Reference proteome</keyword>
<keyword evidence="3 5" id="KW-1133">Transmembrane helix</keyword>
<feature type="transmembrane region" description="Helical" evidence="5">
    <location>
        <begin position="57"/>
        <end position="89"/>
    </location>
</feature>
<gene>
    <name evidence="7" type="ORF">CSW64_12015</name>
</gene>
<dbReference type="OrthoDB" id="9816314at2"/>
<evidence type="ECO:0000313" key="7">
    <source>
        <dbReference type="EMBL" id="ATQ43086.1"/>
    </source>
</evidence>
<organism evidence="7 8">
    <name type="scientific">Caulobacter mirabilis</name>
    <dbReference type="NCBI Taxonomy" id="69666"/>
    <lineage>
        <taxon>Bacteria</taxon>
        <taxon>Pseudomonadati</taxon>
        <taxon>Pseudomonadota</taxon>
        <taxon>Alphaproteobacteria</taxon>
        <taxon>Caulobacterales</taxon>
        <taxon>Caulobacteraceae</taxon>
        <taxon>Caulobacter</taxon>
    </lineage>
</organism>
<proteinExistence type="predicted"/>
<evidence type="ECO:0000256" key="2">
    <source>
        <dbReference type="ARBA" id="ARBA00022692"/>
    </source>
</evidence>
<feature type="transmembrane region" description="Helical" evidence="5">
    <location>
        <begin position="309"/>
        <end position="329"/>
    </location>
</feature>
<feature type="transmembrane region" description="Helical" evidence="5">
    <location>
        <begin position="110"/>
        <end position="130"/>
    </location>
</feature>
<dbReference type="PANTHER" id="PTHR31310">
    <property type="match status" value="1"/>
</dbReference>
<evidence type="ECO:0000256" key="4">
    <source>
        <dbReference type="ARBA" id="ARBA00023136"/>
    </source>
</evidence>
<feature type="transmembrane region" description="Helical" evidence="5">
    <location>
        <begin position="175"/>
        <end position="197"/>
    </location>
</feature>
<evidence type="ECO:0000256" key="5">
    <source>
        <dbReference type="SAM" id="Phobius"/>
    </source>
</evidence>
<dbReference type="AlphaFoldDB" id="A0A2D2AYI9"/>
<evidence type="ECO:0000259" key="6">
    <source>
        <dbReference type="Pfam" id="PF14378"/>
    </source>
</evidence>
<feature type="transmembrane region" description="Helical" evidence="5">
    <location>
        <begin position="280"/>
        <end position="302"/>
    </location>
</feature>
<name>A0A2D2AYI9_9CAUL</name>
<keyword evidence="2 5" id="KW-0812">Transmembrane</keyword>
<comment type="subcellular location">
    <subcellularLocation>
        <location evidence="1">Membrane</location>
        <topology evidence="1">Multi-pass membrane protein</topology>
    </subcellularLocation>
</comment>
<keyword evidence="4 5" id="KW-0472">Membrane</keyword>
<dbReference type="RefSeq" id="WP_099622337.1">
    <property type="nucleotide sequence ID" value="NZ_CP024201.1"/>
</dbReference>
<dbReference type="KEGG" id="cmb:CSW64_12015"/>
<dbReference type="PANTHER" id="PTHR31310:SF7">
    <property type="entry name" value="PA-PHOSPHATASE RELATED-FAMILY PROTEIN DDB_G0268928"/>
    <property type="match status" value="1"/>
</dbReference>
<dbReference type="InterPro" id="IPR052185">
    <property type="entry name" value="IPC_Synthase-Related"/>
</dbReference>
<accession>A0A2D2AYI9</accession>
<dbReference type="Pfam" id="PF14378">
    <property type="entry name" value="PAP2_3"/>
    <property type="match status" value="1"/>
</dbReference>
<dbReference type="Proteomes" id="UP000228945">
    <property type="component" value="Chromosome"/>
</dbReference>
<feature type="domain" description="Inositolphosphotransferase Aur1/Ipt1" evidence="6">
    <location>
        <begin position="145"/>
        <end position="346"/>
    </location>
</feature>
<reference evidence="7 8" key="1">
    <citation type="submission" date="2017-10" db="EMBL/GenBank/DDBJ databases">
        <title>Genome sequence of Caulobacter mirabilis FWC38.</title>
        <authorList>
            <person name="Fiebig A."/>
            <person name="Crosson S."/>
        </authorList>
    </citation>
    <scope>NUCLEOTIDE SEQUENCE [LARGE SCALE GENOMIC DNA]</scope>
    <source>
        <strain evidence="7 8">FWC 38</strain>
    </source>
</reference>
<feature type="transmembrane region" description="Helical" evidence="5">
    <location>
        <begin position="32"/>
        <end position="51"/>
    </location>
</feature>
<dbReference type="EMBL" id="CP024201">
    <property type="protein sequence ID" value="ATQ43086.1"/>
    <property type="molecule type" value="Genomic_DNA"/>
</dbReference>
<evidence type="ECO:0000256" key="1">
    <source>
        <dbReference type="ARBA" id="ARBA00004141"/>
    </source>
</evidence>